<evidence type="ECO:0000256" key="1">
    <source>
        <dbReference type="ARBA" id="ARBA00022490"/>
    </source>
</evidence>
<evidence type="ECO:0000256" key="2">
    <source>
        <dbReference type="ARBA" id="ARBA00022763"/>
    </source>
</evidence>
<dbReference type="GO" id="GO:0009380">
    <property type="term" value="C:excinuclease repair complex"/>
    <property type="evidence" value="ECO:0007669"/>
    <property type="project" value="TreeGrafter"/>
</dbReference>
<evidence type="ECO:0000313" key="9">
    <source>
        <dbReference type="Proteomes" id="UP000460318"/>
    </source>
</evidence>
<keyword evidence="2" id="KW-0227">DNA damage</keyword>
<keyword evidence="3" id="KW-0228">DNA excision</keyword>
<organism evidence="8 9">
    <name type="scientific">Paenibacillus dendrobii</name>
    <dbReference type="NCBI Taxonomy" id="2691084"/>
    <lineage>
        <taxon>Bacteria</taxon>
        <taxon>Bacillati</taxon>
        <taxon>Bacillota</taxon>
        <taxon>Bacilli</taxon>
        <taxon>Bacillales</taxon>
        <taxon>Paenibacillaceae</taxon>
        <taxon>Paenibacillus</taxon>
    </lineage>
</organism>
<comment type="caution">
    <text evidence="8">The sequence shown here is derived from an EMBL/GenBank/DDBJ whole genome shotgun (WGS) entry which is preliminary data.</text>
</comment>
<feature type="domain" description="UVR" evidence="6">
    <location>
        <begin position="202"/>
        <end position="237"/>
    </location>
</feature>
<feature type="domain" description="GIY-YIG" evidence="7">
    <location>
        <begin position="13"/>
        <end position="92"/>
    </location>
</feature>
<gene>
    <name evidence="8" type="ORF">GRF59_00725</name>
</gene>
<dbReference type="InterPro" id="IPR000305">
    <property type="entry name" value="GIY-YIG_endonuc"/>
</dbReference>
<keyword evidence="5" id="KW-0234">DNA repair</keyword>
<dbReference type="SUPFAM" id="SSF46600">
    <property type="entry name" value="C-terminal UvrC-binding domain of UvrB"/>
    <property type="match status" value="1"/>
</dbReference>
<dbReference type="EMBL" id="WUBI01000001">
    <property type="protein sequence ID" value="MWV42141.1"/>
    <property type="molecule type" value="Genomic_DNA"/>
</dbReference>
<dbReference type="Proteomes" id="UP000460318">
    <property type="component" value="Unassembled WGS sequence"/>
</dbReference>
<keyword evidence="4" id="KW-0267">Excision nuclease</keyword>
<dbReference type="PROSITE" id="PS50151">
    <property type="entry name" value="UVR"/>
    <property type="match status" value="1"/>
</dbReference>
<dbReference type="GO" id="GO:0006289">
    <property type="term" value="P:nucleotide-excision repair"/>
    <property type="evidence" value="ECO:0007669"/>
    <property type="project" value="InterPro"/>
</dbReference>
<proteinExistence type="predicted"/>
<keyword evidence="1" id="KW-0963">Cytoplasm</keyword>
<dbReference type="InterPro" id="IPR050066">
    <property type="entry name" value="UvrABC_protein_C"/>
</dbReference>
<dbReference type="AlphaFoldDB" id="A0A7X3LE39"/>
<evidence type="ECO:0000259" key="7">
    <source>
        <dbReference type="PROSITE" id="PS50164"/>
    </source>
</evidence>
<accession>A0A7X3LE39</accession>
<evidence type="ECO:0000256" key="5">
    <source>
        <dbReference type="ARBA" id="ARBA00023204"/>
    </source>
</evidence>
<dbReference type="PROSITE" id="PS50164">
    <property type="entry name" value="GIY_YIG"/>
    <property type="match status" value="1"/>
</dbReference>
<dbReference type="Pfam" id="PF01541">
    <property type="entry name" value="GIY-YIG"/>
    <property type="match status" value="1"/>
</dbReference>
<dbReference type="InterPro" id="IPR001943">
    <property type="entry name" value="UVR_dom"/>
</dbReference>
<dbReference type="SUPFAM" id="SSF82771">
    <property type="entry name" value="GIY-YIG endonuclease"/>
    <property type="match status" value="1"/>
</dbReference>
<dbReference type="FunFam" id="3.40.1440.10:FF:000001">
    <property type="entry name" value="UvrABC system protein C"/>
    <property type="match status" value="1"/>
</dbReference>
<dbReference type="Gene3D" id="3.40.1440.10">
    <property type="entry name" value="GIY-YIG endonuclease"/>
    <property type="match status" value="1"/>
</dbReference>
<dbReference type="InterPro" id="IPR035901">
    <property type="entry name" value="GIY-YIG_endonuc_sf"/>
</dbReference>
<dbReference type="PANTHER" id="PTHR30562">
    <property type="entry name" value="UVRC/OXIDOREDUCTASE"/>
    <property type="match status" value="1"/>
</dbReference>
<reference evidence="8 9" key="1">
    <citation type="submission" date="2019-12" db="EMBL/GenBank/DDBJ databases">
        <title>Paenibacillus sp. nov., an endophytic bacterium isolated from the stem of Dendrobium.</title>
        <authorList>
            <person name="Zhao R."/>
        </authorList>
    </citation>
    <scope>NUCLEOTIDE SEQUENCE [LARGE SCALE GENOMIC DNA]</scope>
    <source>
        <strain evidence="8 9">HJL G12</strain>
    </source>
</reference>
<dbReference type="Pfam" id="PF02151">
    <property type="entry name" value="UVR"/>
    <property type="match status" value="1"/>
</dbReference>
<evidence type="ECO:0000256" key="4">
    <source>
        <dbReference type="ARBA" id="ARBA00022881"/>
    </source>
</evidence>
<dbReference type="PANTHER" id="PTHR30562:SF1">
    <property type="entry name" value="UVRABC SYSTEM PROTEIN C"/>
    <property type="match status" value="1"/>
</dbReference>
<protein>
    <submittedName>
        <fullName evidence="8">Excinuclease ABC subunit C</fullName>
    </submittedName>
</protein>
<dbReference type="InterPro" id="IPR036876">
    <property type="entry name" value="UVR_dom_sf"/>
</dbReference>
<dbReference type="RefSeq" id="WP_160495769.1">
    <property type="nucleotide sequence ID" value="NZ_WUBI01000001.1"/>
</dbReference>
<keyword evidence="9" id="KW-1185">Reference proteome</keyword>
<name>A0A7X3LE39_9BACL</name>
<sequence length="384" mass="43936">MTPVQEKVQNLPLTPGVYLMKDAQGGIIYVGKSKSLRKRVQSYFYNNKSHAPKIKKLVRHVKDLEIIQTDTEFEAFMLECSLIHRYKPMYNRKMKNPLAYTYIMIPTGEGLRRIEATNVPEAAGNRAMFGPYTASRHTIEKAVQEIQDCLKIACGHTAASASKPCLNYSLGLCLGMCLGGDSLREYNQLMERFIGLLEGSDLGLQEEMEKRMTEAAERCDFESAAKWRDCLKSVQYLRQKEKVIGFAEQNRNIVIYERVEDKTIKLFLIKRSTVLFSEKFQVTGKELKVLQTEIKNLVWAYFKQDESAFSAEVGRDEMDEAQIVFSYLQNSAGRYLVIPDQWLGMDDQGTLDQNLEKWLSHQEEVEAGMESMLHAKEEVTDGEA</sequence>
<dbReference type="CDD" id="cd10434">
    <property type="entry name" value="GIY-YIG_UvrC_Cho"/>
    <property type="match status" value="1"/>
</dbReference>
<evidence type="ECO:0000256" key="3">
    <source>
        <dbReference type="ARBA" id="ARBA00022769"/>
    </source>
</evidence>
<dbReference type="Gene3D" id="4.10.860.10">
    <property type="entry name" value="UVR domain"/>
    <property type="match status" value="1"/>
</dbReference>
<evidence type="ECO:0000259" key="6">
    <source>
        <dbReference type="PROSITE" id="PS50151"/>
    </source>
</evidence>
<dbReference type="GO" id="GO:0004518">
    <property type="term" value="F:nuclease activity"/>
    <property type="evidence" value="ECO:0007669"/>
    <property type="project" value="UniProtKB-KW"/>
</dbReference>
<evidence type="ECO:0000313" key="8">
    <source>
        <dbReference type="EMBL" id="MWV42141.1"/>
    </source>
</evidence>
<dbReference type="InterPro" id="IPR047296">
    <property type="entry name" value="GIY-YIG_UvrC_Cho"/>
</dbReference>
<dbReference type="SMART" id="SM00465">
    <property type="entry name" value="GIYc"/>
    <property type="match status" value="1"/>
</dbReference>